<dbReference type="InterPro" id="IPR035472">
    <property type="entry name" value="RpiR-like_SIS"/>
</dbReference>
<name>A0A1M6LSW3_9CLOT</name>
<dbReference type="PROSITE" id="PS51071">
    <property type="entry name" value="HTH_RPIR"/>
    <property type="match status" value="1"/>
</dbReference>
<dbReference type="GO" id="GO:0003700">
    <property type="term" value="F:DNA-binding transcription factor activity"/>
    <property type="evidence" value="ECO:0007669"/>
    <property type="project" value="InterPro"/>
</dbReference>
<keyword evidence="2" id="KW-0238">DNA-binding</keyword>
<accession>A0A1M6LSW3</accession>
<dbReference type="InterPro" id="IPR047640">
    <property type="entry name" value="RpiR-like"/>
</dbReference>
<evidence type="ECO:0000259" key="5">
    <source>
        <dbReference type="PROSITE" id="PS51464"/>
    </source>
</evidence>
<dbReference type="GO" id="GO:0003677">
    <property type="term" value="F:DNA binding"/>
    <property type="evidence" value="ECO:0007669"/>
    <property type="project" value="UniProtKB-KW"/>
</dbReference>
<feature type="domain" description="SIS" evidence="5">
    <location>
        <begin position="134"/>
        <end position="274"/>
    </location>
</feature>
<gene>
    <name evidence="6" type="ORF">SAMN05444401_3771</name>
</gene>
<dbReference type="SUPFAM" id="SSF46689">
    <property type="entry name" value="Homeodomain-like"/>
    <property type="match status" value="1"/>
</dbReference>
<dbReference type="PANTHER" id="PTHR30514">
    <property type="entry name" value="GLUCOKINASE"/>
    <property type="match status" value="1"/>
</dbReference>
<sequence length="294" mass="33722">MILGYRSVEILTMKTTLIKDRSELTKSENKICDYIEEYMNNSIYMTVTEIANNCGVGEATVTRFCRKLGFRSFLEFKMTMAQELKGSSNFDEIEDGKIQESDSIEIIAKKFYDTSVKFLDKSLNKIDFRQLEEITELLLNANRIHFVGVGNSGIIAEDTYYKFMKIGLNCNFYKESHTIAMMSPLMKTGEVMFIISRKGNTPEINTSAEIAKENGVKIVSITENLLSKLVRVSDYVINYEEQETKLENEILTSRIPEMFIIDLIYTNVVRKNLKNASENKEKTSNALELISKQQ</sequence>
<dbReference type="InterPro" id="IPR046348">
    <property type="entry name" value="SIS_dom_sf"/>
</dbReference>
<dbReference type="GO" id="GO:1901135">
    <property type="term" value="P:carbohydrate derivative metabolic process"/>
    <property type="evidence" value="ECO:0007669"/>
    <property type="project" value="InterPro"/>
</dbReference>
<dbReference type="PANTHER" id="PTHR30514:SF1">
    <property type="entry name" value="HTH-TYPE TRANSCRIPTIONAL REGULATOR HEXR-RELATED"/>
    <property type="match status" value="1"/>
</dbReference>
<evidence type="ECO:0000313" key="6">
    <source>
        <dbReference type="EMBL" id="SHJ74338.1"/>
    </source>
</evidence>
<dbReference type="STRING" id="1121298.SAMN05444401_3771"/>
<dbReference type="SUPFAM" id="SSF53697">
    <property type="entry name" value="SIS domain"/>
    <property type="match status" value="1"/>
</dbReference>
<dbReference type="Gene3D" id="3.40.50.10490">
    <property type="entry name" value="Glucose-6-phosphate isomerase like protein, domain 1"/>
    <property type="match status" value="1"/>
</dbReference>
<proteinExistence type="predicted"/>
<dbReference type="Pfam" id="PF01418">
    <property type="entry name" value="HTH_6"/>
    <property type="match status" value="1"/>
</dbReference>
<dbReference type="InterPro" id="IPR009057">
    <property type="entry name" value="Homeodomain-like_sf"/>
</dbReference>
<dbReference type="InterPro" id="IPR001347">
    <property type="entry name" value="SIS_dom"/>
</dbReference>
<dbReference type="PROSITE" id="PS51464">
    <property type="entry name" value="SIS"/>
    <property type="match status" value="1"/>
</dbReference>
<evidence type="ECO:0000259" key="4">
    <source>
        <dbReference type="PROSITE" id="PS51071"/>
    </source>
</evidence>
<protein>
    <submittedName>
        <fullName evidence="6">Transcriptional regulator, RpiR family</fullName>
    </submittedName>
</protein>
<keyword evidence="3" id="KW-0804">Transcription</keyword>
<organism evidence="6 7">
    <name type="scientific">Clostridium amylolyticum</name>
    <dbReference type="NCBI Taxonomy" id="1121298"/>
    <lineage>
        <taxon>Bacteria</taxon>
        <taxon>Bacillati</taxon>
        <taxon>Bacillota</taxon>
        <taxon>Clostridia</taxon>
        <taxon>Eubacteriales</taxon>
        <taxon>Clostridiaceae</taxon>
        <taxon>Clostridium</taxon>
    </lineage>
</organism>
<feature type="domain" description="HTH rpiR-type" evidence="4">
    <location>
        <begin position="11"/>
        <end position="87"/>
    </location>
</feature>
<evidence type="ECO:0000256" key="1">
    <source>
        <dbReference type="ARBA" id="ARBA00023015"/>
    </source>
</evidence>
<dbReference type="Pfam" id="PF01380">
    <property type="entry name" value="SIS"/>
    <property type="match status" value="1"/>
</dbReference>
<keyword evidence="7" id="KW-1185">Reference proteome</keyword>
<dbReference type="InterPro" id="IPR036388">
    <property type="entry name" value="WH-like_DNA-bd_sf"/>
</dbReference>
<evidence type="ECO:0000313" key="7">
    <source>
        <dbReference type="Proteomes" id="UP000184080"/>
    </source>
</evidence>
<keyword evidence="1" id="KW-0805">Transcription regulation</keyword>
<dbReference type="CDD" id="cd05013">
    <property type="entry name" value="SIS_RpiR"/>
    <property type="match status" value="1"/>
</dbReference>
<dbReference type="GO" id="GO:0097367">
    <property type="term" value="F:carbohydrate derivative binding"/>
    <property type="evidence" value="ECO:0007669"/>
    <property type="project" value="InterPro"/>
</dbReference>
<dbReference type="Proteomes" id="UP000184080">
    <property type="component" value="Unassembled WGS sequence"/>
</dbReference>
<dbReference type="AlphaFoldDB" id="A0A1M6LSW3"/>
<dbReference type="Gene3D" id="1.10.10.10">
    <property type="entry name" value="Winged helix-like DNA-binding domain superfamily/Winged helix DNA-binding domain"/>
    <property type="match status" value="1"/>
</dbReference>
<evidence type="ECO:0000256" key="2">
    <source>
        <dbReference type="ARBA" id="ARBA00023125"/>
    </source>
</evidence>
<evidence type="ECO:0000256" key="3">
    <source>
        <dbReference type="ARBA" id="ARBA00023163"/>
    </source>
</evidence>
<reference evidence="6 7" key="1">
    <citation type="submission" date="2016-11" db="EMBL/GenBank/DDBJ databases">
        <authorList>
            <person name="Jaros S."/>
            <person name="Januszkiewicz K."/>
            <person name="Wedrychowicz H."/>
        </authorList>
    </citation>
    <scope>NUCLEOTIDE SEQUENCE [LARGE SCALE GENOMIC DNA]</scope>
    <source>
        <strain evidence="6 7">DSM 21864</strain>
    </source>
</reference>
<dbReference type="InterPro" id="IPR000281">
    <property type="entry name" value="HTH_RpiR"/>
</dbReference>
<dbReference type="EMBL" id="FQZO01000007">
    <property type="protein sequence ID" value="SHJ74338.1"/>
    <property type="molecule type" value="Genomic_DNA"/>
</dbReference>